<dbReference type="EMBL" id="JBHUEK010000018">
    <property type="protein sequence ID" value="MFD1779394.1"/>
    <property type="molecule type" value="Genomic_DNA"/>
</dbReference>
<dbReference type="Proteomes" id="UP001597227">
    <property type="component" value="Unassembled WGS sequence"/>
</dbReference>
<sequence length="43" mass="4727">MSNLNWAFMGSMKNSFLGNSMRSGFHGLYEDVFAIILVTVGPS</sequence>
<name>A0ABW4MQL4_9BACI</name>
<evidence type="ECO:0000313" key="1">
    <source>
        <dbReference type="EMBL" id="MFD1779394.1"/>
    </source>
</evidence>
<accession>A0ABW4MQL4</accession>
<reference evidence="2" key="1">
    <citation type="journal article" date="2019" name="Int. J. Syst. Evol. Microbiol.">
        <title>The Global Catalogue of Microorganisms (GCM) 10K type strain sequencing project: providing services to taxonomists for standard genome sequencing and annotation.</title>
        <authorList>
            <consortium name="The Broad Institute Genomics Platform"/>
            <consortium name="The Broad Institute Genome Sequencing Center for Infectious Disease"/>
            <person name="Wu L."/>
            <person name="Ma J."/>
        </authorList>
    </citation>
    <scope>NUCLEOTIDE SEQUENCE [LARGE SCALE GENOMIC DNA]</scope>
    <source>
        <strain evidence="2">CCUG 15531</strain>
    </source>
</reference>
<organism evidence="1 2">
    <name type="scientific">Fredinandcohnia salidurans</name>
    <dbReference type="NCBI Taxonomy" id="2595041"/>
    <lineage>
        <taxon>Bacteria</taxon>
        <taxon>Bacillati</taxon>
        <taxon>Bacillota</taxon>
        <taxon>Bacilli</taxon>
        <taxon>Bacillales</taxon>
        <taxon>Bacillaceae</taxon>
        <taxon>Fredinandcohnia</taxon>
    </lineage>
</organism>
<keyword evidence="2" id="KW-1185">Reference proteome</keyword>
<dbReference type="RefSeq" id="WP_388038515.1">
    <property type="nucleotide sequence ID" value="NZ_JBHUEK010000018.1"/>
</dbReference>
<gene>
    <name evidence="1" type="ORF">ACFSFW_12000</name>
</gene>
<comment type="caution">
    <text evidence="1">The sequence shown here is derived from an EMBL/GenBank/DDBJ whole genome shotgun (WGS) entry which is preliminary data.</text>
</comment>
<proteinExistence type="predicted"/>
<protein>
    <submittedName>
        <fullName evidence="1">Uncharacterized protein</fullName>
    </submittedName>
</protein>
<evidence type="ECO:0000313" key="2">
    <source>
        <dbReference type="Proteomes" id="UP001597227"/>
    </source>
</evidence>